<keyword evidence="14" id="KW-1185">Reference proteome</keyword>
<comment type="caution">
    <text evidence="13">The sequence shown here is derived from an EMBL/GenBank/DDBJ whole genome shotgun (WGS) entry which is preliminary data.</text>
</comment>
<dbReference type="NCBIfam" id="TIGR02155">
    <property type="entry name" value="PA_CoA_ligase"/>
    <property type="match status" value="1"/>
</dbReference>
<dbReference type="Proteomes" id="UP000477722">
    <property type="component" value="Unassembled WGS sequence"/>
</dbReference>
<dbReference type="UniPathway" id="UPA00930"/>
<dbReference type="Gene3D" id="3.30.300.30">
    <property type="match status" value="1"/>
</dbReference>
<dbReference type="EC" id="6.2.1.30" evidence="6 9"/>
<dbReference type="CDD" id="cd05913">
    <property type="entry name" value="PaaK"/>
    <property type="match status" value="1"/>
</dbReference>
<protein>
    <recommendedName>
        <fullName evidence="7 9">Phenylacetate-coenzyme A ligase</fullName>
        <ecNumber evidence="6 9">6.2.1.30</ecNumber>
    </recommendedName>
    <alternativeName>
        <fullName evidence="8 9">Phenylacetyl-CoA ligase</fullName>
    </alternativeName>
</protein>
<comment type="subunit">
    <text evidence="1">Monomer.</text>
</comment>
<dbReference type="GO" id="GO:0047475">
    <property type="term" value="F:phenylacetate-CoA ligase activity"/>
    <property type="evidence" value="ECO:0007669"/>
    <property type="project" value="UniProtKB-EC"/>
</dbReference>
<proteinExistence type="inferred from homology"/>
<evidence type="ECO:0000313" key="13">
    <source>
        <dbReference type="EMBL" id="NGO73144.1"/>
    </source>
</evidence>
<dbReference type="GO" id="GO:0000166">
    <property type="term" value="F:nucleotide binding"/>
    <property type="evidence" value="ECO:0007669"/>
    <property type="project" value="UniProtKB-KW"/>
</dbReference>
<evidence type="ECO:0000313" key="14">
    <source>
        <dbReference type="Proteomes" id="UP000477722"/>
    </source>
</evidence>
<dbReference type="FunFam" id="3.40.50.12780:FF:000016">
    <property type="entry name" value="Phenylacetate-coenzyme A ligase"/>
    <property type="match status" value="1"/>
</dbReference>
<evidence type="ECO:0000256" key="10">
    <source>
        <dbReference type="SAM" id="MobiDB-lite"/>
    </source>
</evidence>
<dbReference type="PANTHER" id="PTHR43439:SF1">
    <property type="entry name" value="PHENYLACETATE-COENZYME A LIGASE"/>
    <property type="match status" value="1"/>
</dbReference>
<accession>A0A6G4X8R7</accession>
<dbReference type="EMBL" id="JAAKZZ010000637">
    <property type="protein sequence ID" value="NGO73144.1"/>
    <property type="molecule type" value="Genomic_DNA"/>
</dbReference>
<reference evidence="13 14" key="1">
    <citation type="submission" date="2020-02" db="EMBL/GenBank/DDBJ databases">
        <title>Whole-genome analyses of novel actinobacteria.</title>
        <authorList>
            <person name="Sahin N."/>
            <person name="Tatar D."/>
        </authorList>
    </citation>
    <scope>NUCLEOTIDE SEQUENCE [LARGE SCALE GENOMIC DNA]</scope>
    <source>
        <strain evidence="13 14">SB3404</strain>
    </source>
</reference>
<comment type="function">
    <text evidence="9">Catalyzes the activation of phenylacetic acid (PA) to phenylacetyl-CoA (PA-CoA).</text>
</comment>
<keyword evidence="3 9" id="KW-0547">Nucleotide-binding</keyword>
<dbReference type="InterPro" id="IPR028154">
    <property type="entry name" value="AMP-dep_Lig_C"/>
</dbReference>
<comment type="catalytic activity">
    <reaction evidence="9">
        <text>2-phenylacetate + ATP + CoA = phenylacetyl-CoA + AMP + diphosphate</text>
        <dbReference type="Rhea" id="RHEA:20956"/>
        <dbReference type="ChEBI" id="CHEBI:18401"/>
        <dbReference type="ChEBI" id="CHEBI:30616"/>
        <dbReference type="ChEBI" id="CHEBI:33019"/>
        <dbReference type="ChEBI" id="CHEBI:57287"/>
        <dbReference type="ChEBI" id="CHEBI:57390"/>
        <dbReference type="ChEBI" id="CHEBI:456215"/>
        <dbReference type="EC" id="6.2.1.30"/>
    </reaction>
</comment>
<evidence type="ECO:0000259" key="11">
    <source>
        <dbReference type="Pfam" id="PF00501"/>
    </source>
</evidence>
<dbReference type="PIRSF" id="PIRSF006444">
    <property type="entry name" value="PaaK"/>
    <property type="match status" value="1"/>
</dbReference>
<dbReference type="InterPro" id="IPR042099">
    <property type="entry name" value="ANL_N_sf"/>
</dbReference>
<dbReference type="RefSeq" id="WP_165302810.1">
    <property type="nucleotide sequence ID" value="NZ_JAAKZZ010000637.1"/>
</dbReference>
<keyword evidence="2 9" id="KW-0436">Ligase</keyword>
<dbReference type="PANTHER" id="PTHR43439">
    <property type="entry name" value="PHENYLACETATE-COENZYME A LIGASE"/>
    <property type="match status" value="1"/>
</dbReference>
<feature type="domain" description="AMP-dependent synthetase/ligase" evidence="11">
    <location>
        <begin position="110"/>
        <end position="305"/>
    </location>
</feature>
<dbReference type="AlphaFoldDB" id="A0A6G4X8R7"/>
<dbReference type="Pfam" id="PF00501">
    <property type="entry name" value="AMP-binding"/>
    <property type="match status" value="1"/>
</dbReference>
<dbReference type="Pfam" id="PF14535">
    <property type="entry name" value="AMP-binding_C_2"/>
    <property type="match status" value="1"/>
</dbReference>
<comment type="pathway">
    <text evidence="4 9">Aromatic compound metabolism; phenylacetate degradation.</text>
</comment>
<evidence type="ECO:0000259" key="12">
    <source>
        <dbReference type="Pfam" id="PF14535"/>
    </source>
</evidence>
<dbReference type="GO" id="GO:0010124">
    <property type="term" value="P:phenylacetate catabolic process"/>
    <property type="evidence" value="ECO:0007669"/>
    <property type="project" value="UniProtKB-UniRule"/>
</dbReference>
<dbReference type="InterPro" id="IPR049623">
    <property type="entry name" value="PA_CoA_lig_proteobact_actino"/>
</dbReference>
<evidence type="ECO:0000256" key="9">
    <source>
        <dbReference type="PIRNR" id="PIRNR006444"/>
    </source>
</evidence>
<name>A0A6G4X8R7_9ACTN</name>
<dbReference type="InterPro" id="IPR000873">
    <property type="entry name" value="AMP-dep_synth/lig_dom"/>
</dbReference>
<gene>
    <name evidence="13" type="primary">paaF</name>
    <name evidence="13" type="ORF">G5C65_33400</name>
</gene>
<feature type="domain" description="AMP-dependent ligase C-terminal" evidence="12">
    <location>
        <begin position="353"/>
        <end position="446"/>
    </location>
</feature>
<evidence type="ECO:0000256" key="2">
    <source>
        <dbReference type="ARBA" id="ARBA00022598"/>
    </source>
</evidence>
<evidence type="ECO:0000256" key="6">
    <source>
        <dbReference type="ARBA" id="ARBA00066629"/>
    </source>
</evidence>
<feature type="region of interest" description="Disordered" evidence="10">
    <location>
        <begin position="1"/>
        <end position="27"/>
    </location>
</feature>
<evidence type="ECO:0000256" key="3">
    <source>
        <dbReference type="ARBA" id="ARBA00022741"/>
    </source>
</evidence>
<evidence type="ECO:0000256" key="7">
    <source>
        <dbReference type="ARBA" id="ARBA00068695"/>
    </source>
</evidence>
<dbReference type="SUPFAM" id="SSF56801">
    <property type="entry name" value="Acetyl-CoA synthetase-like"/>
    <property type="match status" value="1"/>
</dbReference>
<dbReference type="InterPro" id="IPR011880">
    <property type="entry name" value="PA_CoA_ligase"/>
</dbReference>
<evidence type="ECO:0000256" key="8">
    <source>
        <dbReference type="ARBA" id="ARBA00075111"/>
    </source>
</evidence>
<sequence>MSRDSATPARPARRLGAPPPGALLDAGERHGPAELRALQLSRLQATLRHAYDHVPLYREKFDAAGVRPQDCRSLADLAHFPFTTKDDLRDTYPYGMFGVPMERVRRIHASSGSTGRPTVVGYTDRDLSVWADVVARSLRAAGGRPGHKVHVAYGYGLFTGGLGAHYGAERAGCTVIPASGGMTARQVQLIRDFRPEIIMVTPSYMLALLDEFERQGADPRASSLRIGVFGAEPWTEEMRREIEDRLDLHAVDIYGLSEVMGPGVAQECVETKDGLHLWEDHFYPETVDPLGDTPAGDGADGELVLTTLTKEALPVIRYRTRDLTRLLPGTARPAFRRIRKLTGRSDDMIILRGVNVFPSQIEEIVLRVPAVAPHFQLHLTRQGRMDHMAVLVEAREDAPAEQRAEAAARIAADIKDGVGITAEVRVVEPGALERSVGKLRRVKDERPR</sequence>
<evidence type="ECO:0000256" key="1">
    <source>
        <dbReference type="ARBA" id="ARBA00011245"/>
    </source>
</evidence>
<evidence type="ECO:0000256" key="4">
    <source>
        <dbReference type="ARBA" id="ARBA00060591"/>
    </source>
</evidence>
<comment type="similarity">
    <text evidence="5 9">Belongs to the phenylacetyl-CoA ligase family.</text>
</comment>
<dbReference type="InterPro" id="IPR051414">
    <property type="entry name" value="Adenylate-forming_Reductase"/>
</dbReference>
<dbReference type="InterPro" id="IPR045851">
    <property type="entry name" value="AMP-bd_C_sf"/>
</dbReference>
<evidence type="ECO:0000256" key="5">
    <source>
        <dbReference type="ARBA" id="ARBA00061566"/>
    </source>
</evidence>
<dbReference type="Gene3D" id="3.40.50.12780">
    <property type="entry name" value="N-terminal domain of ligase-like"/>
    <property type="match status" value="1"/>
</dbReference>
<organism evidence="13 14">
    <name type="scientific">Streptomyces boncukensis</name>
    <dbReference type="NCBI Taxonomy" id="2711219"/>
    <lineage>
        <taxon>Bacteria</taxon>
        <taxon>Bacillati</taxon>
        <taxon>Actinomycetota</taxon>
        <taxon>Actinomycetes</taxon>
        <taxon>Kitasatosporales</taxon>
        <taxon>Streptomycetaceae</taxon>
        <taxon>Streptomyces</taxon>
    </lineage>
</organism>